<gene>
    <name evidence="1" type="ORF">SBP1_gp093</name>
</gene>
<protein>
    <submittedName>
        <fullName evidence="1">Uncharacterized protein</fullName>
    </submittedName>
</protein>
<evidence type="ECO:0000313" key="2">
    <source>
        <dbReference type="Proteomes" id="UP000290131"/>
    </source>
</evidence>
<organism evidence="1">
    <name type="scientific">Vibrio virus vB_VspP_SBP1</name>
    <dbReference type="NCBI Taxonomy" id="2500581"/>
    <lineage>
        <taxon>Viruses</taxon>
        <taxon>Duplodnaviria</taxon>
        <taxon>Heunggongvirae</taxon>
        <taxon>Uroviricota</taxon>
        <taxon>Caudoviricetes</taxon>
        <taxon>Schitoviridae</taxon>
        <taxon>Electravirus</taxon>
        <taxon>Electravirus Sbp1</taxon>
    </lineage>
</organism>
<proteinExistence type="predicted"/>
<name>A0A3T0IIM9_9CAUD</name>
<dbReference type="Proteomes" id="UP000290131">
    <property type="component" value="Segment"/>
</dbReference>
<keyword evidence="2" id="KW-1185">Reference proteome</keyword>
<accession>A0A3T0IIM9</accession>
<sequence length="108" mass="12026">MFKAIKALFKAFISLMNIITGLINLGGDAMSDASREYGDWSNRRQATKSRLTTFNDNFDALEELADKLQDIETSDIPEDVKVILRAEINAQIDQFKTTETAPAVDPNA</sequence>
<dbReference type="EMBL" id="MK301608">
    <property type="protein sequence ID" value="AZU99685.1"/>
    <property type="molecule type" value="Genomic_DNA"/>
</dbReference>
<reference evidence="1" key="1">
    <citation type="submission" date="2018-12" db="EMBL/GenBank/DDBJ databases">
        <title>Characterization of a N4-like bacteriophage infecting a coral-derived Vibrio strain.</title>
        <authorList>
            <person name="Huang S."/>
        </authorList>
    </citation>
    <scope>NUCLEOTIDE SEQUENCE [LARGE SCALE GENOMIC DNA]</scope>
</reference>
<evidence type="ECO:0000313" key="1">
    <source>
        <dbReference type="EMBL" id="AZU99685.1"/>
    </source>
</evidence>